<feature type="coiled-coil region" evidence="2">
    <location>
        <begin position="500"/>
        <end position="527"/>
    </location>
</feature>
<dbReference type="Pfam" id="PF24161">
    <property type="entry name" value="CCDC39"/>
    <property type="match status" value="1"/>
</dbReference>
<dbReference type="GO" id="GO:0003341">
    <property type="term" value="P:cilium movement"/>
    <property type="evidence" value="ECO:0007669"/>
    <property type="project" value="InterPro"/>
</dbReference>
<feature type="coiled-coil region" evidence="2">
    <location>
        <begin position="556"/>
        <end position="615"/>
    </location>
</feature>
<dbReference type="PANTHER" id="PTHR18962:SF0">
    <property type="entry name" value="COILED-COIL DOMAIN-CONTAINING PROTEIN 39"/>
    <property type="match status" value="1"/>
</dbReference>
<evidence type="ECO:0000256" key="2">
    <source>
        <dbReference type="SAM" id="Coils"/>
    </source>
</evidence>
<evidence type="ECO:0000256" key="1">
    <source>
        <dbReference type="ARBA" id="ARBA00023054"/>
    </source>
</evidence>
<gene>
    <name evidence="3" type="ORF">TRFO_34722</name>
</gene>
<dbReference type="Proteomes" id="UP000179807">
    <property type="component" value="Unassembled WGS sequence"/>
</dbReference>
<protein>
    <submittedName>
        <fullName evidence="3">Coiled-coil domain-containing protein 39</fullName>
    </submittedName>
</protein>
<dbReference type="VEuPathDB" id="TrichDB:TRFO_34722"/>
<feature type="coiled-coil region" evidence="2">
    <location>
        <begin position="667"/>
        <end position="796"/>
    </location>
</feature>
<name>A0A1J4JN44_9EUKA</name>
<keyword evidence="4" id="KW-1185">Reference proteome</keyword>
<feature type="coiled-coil region" evidence="2">
    <location>
        <begin position="117"/>
        <end position="242"/>
    </location>
</feature>
<dbReference type="EMBL" id="MLAK01001032">
    <property type="protein sequence ID" value="OHS98925.1"/>
    <property type="molecule type" value="Genomic_DNA"/>
</dbReference>
<accession>A0A1J4JN44</accession>
<keyword evidence="1 2" id="KW-0175">Coiled coil</keyword>
<feature type="coiled-coil region" evidence="2">
    <location>
        <begin position="292"/>
        <end position="410"/>
    </location>
</feature>
<dbReference type="InterPro" id="IPR033290">
    <property type="entry name" value="CCDC39"/>
</dbReference>
<sequence>MTSAYKLYDVLPDFANNENREKHASIQEKISLLETLESDCKDINDRHIVLQEHLKNVHQEVSSVEQLITEKEKQVEEEKHLESIVERERGKIRVDYEKTQDETDDVQSKWSVIQGKIQIAQNRIEKFKEDLQINQKEVEEWEAAAKQKEEDFLLVQKYQKDDESRIKNMIREMEQSAILIENKKNELQQEILNTKSLQIELDTTADYFRKIHEERTKLLAQWEDALKRVQALNEQIESATEAYDSRRGIADIHKGKVAEKKKNYDLTISQNKQIERHITICDHQVSAKNQQVEKEENQILDFQEVVATERQKLDKFESDQRAYNEQIADYQNKIAQKMERKEELLIRLQETQDAFNLQRDYTKEISEQTNLMNEMMKNTENKLKQMDNTIEDKKKEIFNLTQEVFELRKQEKLLLAEIQGSQSRDKNLRIRIKDIDGEIQKQLELLYNSNFQIAQMERKISMMQGHTTQDEKAIFEQQISELEKIYASKNELERVLNLQLHRLDLDMRSAKRQKENLEKTQIDLSIKLNEIQIDQESLDKSVNNVHRQKEDKLVQLNILRLQIEKLAVQVEEKSDEVISLENRREQLKLSMQQRANELQEHLSGLKVQLKLEQEAKHVAIVELAERKKREATMANKFQILMGVYNATEEGTIEDIQANFVMKSAREREEITKRGDELEGQVKDAIKELRMLENQMEKLNVQTVDFKKGFQTEDPEQMEKLRCLEEQLKAVQQRVNTKKAEARSIQEEKYVMDRTYMQKQDIIHHMTTDINKMQPNLERLQQENHELKEKLTRATAALKKA</sequence>
<evidence type="ECO:0000313" key="4">
    <source>
        <dbReference type="Proteomes" id="UP000179807"/>
    </source>
</evidence>
<dbReference type="GO" id="GO:0005930">
    <property type="term" value="C:axoneme"/>
    <property type="evidence" value="ECO:0007669"/>
    <property type="project" value="InterPro"/>
</dbReference>
<dbReference type="OrthoDB" id="10259720at2759"/>
<reference evidence="3" key="1">
    <citation type="submission" date="2016-10" db="EMBL/GenBank/DDBJ databases">
        <authorList>
            <person name="Benchimol M."/>
            <person name="Almeida L.G."/>
            <person name="Vasconcelos A.T."/>
            <person name="Perreira-Neves A."/>
            <person name="Rosa I.A."/>
            <person name="Tasca T."/>
            <person name="Bogo M.R."/>
            <person name="de Souza W."/>
        </authorList>
    </citation>
    <scope>NUCLEOTIDE SEQUENCE [LARGE SCALE GENOMIC DNA]</scope>
    <source>
        <strain evidence="3">K</strain>
    </source>
</reference>
<dbReference type="RefSeq" id="XP_068352062.1">
    <property type="nucleotide sequence ID" value="XM_068509828.1"/>
</dbReference>
<dbReference type="GeneID" id="94844532"/>
<feature type="coiled-coil region" evidence="2">
    <location>
        <begin position="26"/>
        <end position="74"/>
    </location>
</feature>
<comment type="caution">
    <text evidence="3">The sequence shown here is derived from an EMBL/GenBank/DDBJ whole genome shotgun (WGS) entry which is preliminary data.</text>
</comment>
<dbReference type="GO" id="GO:0060285">
    <property type="term" value="P:cilium-dependent cell motility"/>
    <property type="evidence" value="ECO:0007669"/>
    <property type="project" value="TreeGrafter"/>
</dbReference>
<dbReference type="AlphaFoldDB" id="A0A1J4JN44"/>
<dbReference type="GO" id="GO:0036159">
    <property type="term" value="P:inner dynein arm assembly"/>
    <property type="evidence" value="ECO:0007669"/>
    <property type="project" value="InterPro"/>
</dbReference>
<organism evidence="3 4">
    <name type="scientific">Tritrichomonas foetus</name>
    <dbReference type="NCBI Taxonomy" id="1144522"/>
    <lineage>
        <taxon>Eukaryota</taxon>
        <taxon>Metamonada</taxon>
        <taxon>Parabasalia</taxon>
        <taxon>Tritrichomonadida</taxon>
        <taxon>Tritrichomonadidae</taxon>
        <taxon>Tritrichomonas</taxon>
    </lineage>
</organism>
<dbReference type="PANTHER" id="PTHR18962">
    <property type="entry name" value="COILED-COIL DOMAIN-CONTAINING PROTEIN 39"/>
    <property type="match status" value="1"/>
</dbReference>
<proteinExistence type="predicted"/>
<evidence type="ECO:0000313" key="3">
    <source>
        <dbReference type="EMBL" id="OHS98925.1"/>
    </source>
</evidence>